<comment type="caution">
    <text evidence="7">The sequence shown here is derived from an EMBL/GenBank/DDBJ whole genome shotgun (WGS) entry which is preliminary data.</text>
</comment>
<dbReference type="PANTHER" id="PTHR46056:SF12">
    <property type="entry name" value="LONG-CHAIN-ALCOHOL OXIDASE"/>
    <property type="match status" value="1"/>
</dbReference>
<gene>
    <name evidence="7" type="ORF">GCM10022214_59270</name>
</gene>
<evidence type="ECO:0000256" key="1">
    <source>
        <dbReference type="ARBA" id="ARBA00010790"/>
    </source>
</evidence>
<evidence type="ECO:0008006" key="9">
    <source>
        <dbReference type="Google" id="ProtNLM"/>
    </source>
</evidence>
<evidence type="ECO:0000256" key="3">
    <source>
        <dbReference type="ARBA" id="ARBA00022827"/>
    </source>
</evidence>
<organism evidence="7 8">
    <name type="scientific">Actinomadura miaoliensis</name>
    <dbReference type="NCBI Taxonomy" id="430685"/>
    <lineage>
        <taxon>Bacteria</taxon>
        <taxon>Bacillati</taxon>
        <taxon>Actinomycetota</taxon>
        <taxon>Actinomycetes</taxon>
        <taxon>Streptosporangiales</taxon>
        <taxon>Thermomonosporaceae</taxon>
        <taxon>Actinomadura</taxon>
    </lineage>
</organism>
<dbReference type="InterPro" id="IPR007867">
    <property type="entry name" value="GMC_OxRtase_C"/>
</dbReference>
<dbReference type="SUPFAM" id="SSF51905">
    <property type="entry name" value="FAD/NAD(P)-binding domain"/>
    <property type="match status" value="1"/>
</dbReference>
<sequence length="451" mass="48957">MVLLESGGYHPASTHDRFELRAARLLWNPPRFGMTAPDGSRPVVMVSGRGVGGSTLINTKIGMRAVAQDHAKWHAASGLVNERGEPFSAADLDPWYEQVEQRMGVRPRTDWTHSVRTVERGFRAVGASLEPVTSYTNADCESIGSCTAGCPTNAGGSALNRYIHPAMLTGRLDVRPGTLVGRVRVTGEGTDRRVAGVDYVDGDGAHELDADVVVLAAGSLVTPQLLQRSGLAALDTPSARLIGRNLGTHTARMVHGVFDDVMDTHVVYPLTAHCRDFARDEDGGFIVEATTILDPVGLASNLVDEHGRPLWGERLASVMRRFRHMTALMMMTNDSNTGVVEETGDLTGRISVPIPEEDQARLDRAHEFCERVLREAGAREVVSTGYITSHVQGSCRMGSDPRRSVCDANQRMWDVDGLYLGDASVIPRTLTYNPSLTIMALAERLAAHLAR</sequence>
<proteinExistence type="inferred from homology"/>
<dbReference type="InterPro" id="IPR036188">
    <property type="entry name" value="FAD/NAD-bd_sf"/>
</dbReference>
<dbReference type="EMBL" id="BAAAZG010000046">
    <property type="protein sequence ID" value="GAA4090546.1"/>
    <property type="molecule type" value="Genomic_DNA"/>
</dbReference>
<feature type="domain" description="Glucose-methanol-choline oxidoreductase N-terminal" evidence="5">
    <location>
        <begin position="39"/>
        <end position="250"/>
    </location>
</feature>
<dbReference type="Gene3D" id="3.30.410.40">
    <property type="match status" value="1"/>
</dbReference>
<protein>
    <recommendedName>
        <fullName evidence="9">GMC family oxidoreductase</fullName>
    </recommendedName>
</protein>
<reference evidence="8" key="1">
    <citation type="journal article" date="2019" name="Int. J. Syst. Evol. Microbiol.">
        <title>The Global Catalogue of Microorganisms (GCM) 10K type strain sequencing project: providing services to taxonomists for standard genome sequencing and annotation.</title>
        <authorList>
            <consortium name="The Broad Institute Genomics Platform"/>
            <consortium name="The Broad Institute Genome Sequencing Center for Infectious Disease"/>
            <person name="Wu L."/>
            <person name="Ma J."/>
        </authorList>
    </citation>
    <scope>NUCLEOTIDE SEQUENCE [LARGE SCALE GENOMIC DNA]</scope>
    <source>
        <strain evidence="8">JCM 16702</strain>
    </source>
</reference>
<keyword evidence="2" id="KW-0285">Flavoprotein</keyword>
<comment type="similarity">
    <text evidence="1">Belongs to the GMC oxidoreductase family.</text>
</comment>
<evidence type="ECO:0000256" key="2">
    <source>
        <dbReference type="ARBA" id="ARBA00022630"/>
    </source>
</evidence>
<evidence type="ECO:0000259" key="5">
    <source>
        <dbReference type="Pfam" id="PF00732"/>
    </source>
</evidence>
<name>A0ABP7WL30_9ACTN</name>
<dbReference type="InterPro" id="IPR000172">
    <property type="entry name" value="GMC_OxRdtase_N"/>
</dbReference>
<feature type="domain" description="Glucose-methanol-choline oxidoreductase C-terminal" evidence="6">
    <location>
        <begin position="371"/>
        <end position="442"/>
    </location>
</feature>
<dbReference type="Gene3D" id="3.50.50.60">
    <property type="entry name" value="FAD/NAD(P)-binding domain"/>
    <property type="match status" value="2"/>
</dbReference>
<evidence type="ECO:0000256" key="4">
    <source>
        <dbReference type="ARBA" id="ARBA00023002"/>
    </source>
</evidence>
<dbReference type="Proteomes" id="UP001500683">
    <property type="component" value="Unassembled WGS sequence"/>
</dbReference>
<dbReference type="Pfam" id="PF05199">
    <property type="entry name" value="GMC_oxred_C"/>
    <property type="match status" value="1"/>
</dbReference>
<dbReference type="Pfam" id="PF00732">
    <property type="entry name" value="GMC_oxred_N"/>
    <property type="match status" value="1"/>
</dbReference>
<evidence type="ECO:0000313" key="7">
    <source>
        <dbReference type="EMBL" id="GAA4090546.1"/>
    </source>
</evidence>
<evidence type="ECO:0000313" key="8">
    <source>
        <dbReference type="Proteomes" id="UP001500683"/>
    </source>
</evidence>
<evidence type="ECO:0000259" key="6">
    <source>
        <dbReference type="Pfam" id="PF05199"/>
    </source>
</evidence>
<dbReference type="PANTHER" id="PTHR46056">
    <property type="entry name" value="LONG-CHAIN-ALCOHOL OXIDASE"/>
    <property type="match status" value="1"/>
</dbReference>
<keyword evidence="3" id="KW-0274">FAD</keyword>
<accession>A0ABP7WL30</accession>
<keyword evidence="4" id="KW-0560">Oxidoreductase</keyword>
<keyword evidence="8" id="KW-1185">Reference proteome</keyword>